<accession>A0A1Q9AIM8</accession>
<proteinExistence type="predicted"/>
<evidence type="ECO:0000313" key="3">
    <source>
        <dbReference type="EMBL" id="OQP84367.1"/>
    </source>
</evidence>
<keyword evidence="5" id="KW-1185">Reference proteome</keyword>
<reference evidence="3 5" key="3">
    <citation type="journal article" date="2017" name="Antonie Van Leeuwenhoek">
        <title>Rhizobium rhizosphaerae sp. nov., a novel species isolated from rice rhizosphere.</title>
        <authorList>
            <person name="Zhao J.J."/>
            <person name="Zhang J."/>
            <person name="Zhang R.J."/>
            <person name="Zhang C.W."/>
            <person name="Yin H.Q."/>
            <person name="Zhang X.X."/>
        </authorList>
    </citation>
    <scope>NUCLEOTIDE SEQUENCE [LARGE SCALE GENOMIC DNA]</scope>
    <source>
        <strain evidence="3 5">RD15</strain>
    </source>
</reference>
<evidence type="ECO:0000256" key="1">
    <source>
        <dbReference type="SAM" id="MobiDB-lite"/>
    </source>
</evidence>
<dbReference type="Proteomes" id="UP000192652">
    <property type="component" value="Unassembled WGS sequence"/>
</dbReference>
<name>A0A1Q9AIM8_9HYPH</name>
<protein>
    <submittedName>
        <fullName evidence="2">Uncharacterized protein</fullName>
    </submittedName>
</protein>
<reference evidence="2 4" key="1">
    <citation type="submission" date="2016-09" db="EMBL/GenBank/DDBJ databases">
        <title>Rhizobium sp. nov., a novel species isolated from the rice rhizosphere.</title>
        <authorList>
            <person name="Zhao J."/>
            <person name="Zhang X."/>
        </authorList>
    </citation>
    <scope>NUCLEOTIDE SEQUENCE [LARGE SCALE GENOMIC DNA]</scope>
    <source>
        <strain evidence="2 4">MH17</strain>
    </source>
</reference>
<dbReference type="RefSeq" id="WP_075635143.1">
    <property type="nucleotide sequence ID" value="NZ_MKIO01000030.1"/>
</dbReference>
<evidence type="ECO:0000313" key="5">
    <source>
        <dbReference type="Proteomes" id="UP000192652"/>
    </source>
</evidence>
<evidence type="ECO:0000313" key="4">
    <source>
        <dbReference type="Proteomes" id="UP000186143"/>
    </source>
</evidence>
<dbReference type="STRING" id="1672749.BJF92_17060"/>
<evidence type="ECO:0000313" key="2">
    <source>
        <dbReference type="EMBL" id="OLP55105.1"/>
    </source>
</evidence>
<dbReference type="EMBL" id="MKIO01000030">
    <property type="protein sequence ID" value="OLP55105.1"/>
    <property type="molecule type" value="Genomic_DNA"/>
</dbReference>
<dbReference type="EMBL" id="MSPX01000021">
    <property type="protein sequence ID" value="OQP84367.1"/>
    <property type="molecule type" value="Genomic_DNA"/>
</dbReference>
<dbReference type="AlphaFoldDB" id="A0A1Q9AIM8"/>
<dbReference type="OrthoDB" id="7847400at2"/>
<comment type="caution">
    <text evidence="2">The sequence shown here is derived from an EMBL/GenBank/DDBJ whole genome shotgun (WGS) entry which is preliminary data.</text>
</comment>
<reference evidence="3" key="2">
    <citation type="submission" date="2016-12" db="EMBL/GenBank/DDBJ databases">
        <authorList>
            <person name="Zhang X."/>
            <person name="Zhao J."/>
        </authorList>
    </citation>
    <scope>NUCLEOTIDE SEQUENCE</scope>
    <source>
        <strain evidence="3">RD15</strain>
    </source>
</reference>
<organism evidence="2 4">
    <name type="scientific">Xaviernesmea rhizosphaerae</name>
    <dbReference type="NCBI Taxonomy" id="1672749"/>
    <lineage>
        <taxon>Bacteria</taxon>
        <taxon>Pseudomonadati</taxon>
        <taxon>Pseudomonadota</taxon>
        <taxon>Alphaproteobacteria</taxon>
        <taxon>Hyphomicrobiales</taxon>
        <taxon>Rhizobiaceae</taxon>
        <taxon>Rhizobium/Agrobacterium group</taxon>
        <taxon>Xaviernesmea</taxon>
    </lineage>
</organism>
<sequence>MIKLLLTGIWACVVTLGAVYFSVQHASAPKVSEEEATRAALQEYVPGELITVPVIANGGVQGYFLAKLSYAADKTKTKTLQIPLKEGATSALYNILVGKKLINIADTSNFDLTHFKDVLRDGLNEVYGDKLIFEVYVEQLEYLNKADLARLAQPPDEAHEPKPVPVVDKNGATAHEVMPGKDAPSGH</sequence>
<gene>
    <name evidence="2" type="ORF">BJF92_17060</name>
    <name evidence="3" type="ORF">BTR14_19555</name>
</gene>
<feature type="region of interest" description="Disordered" evidence="1">
    <location>
        <begin position="154"/>
        <end position="187"/>
    </location>
</feature>
<dbReference type="Proteomes" id="UP000186143">
    <property type="component" value="Unassembled WGS sequence"/>
</dbReference>